<accession>A0AAU2K1F0</accession>
<keyword evidence="2" id="KW-1133">Transmembrane helix</keyword>
<feature type="region of interest" description="Disordered" evidence="1">
    <location>
        <begin position="1"/>
        <end position="38"/>
    </location>
</feature>
<evidence type="ECO:0000256" key="2">
    <source>
        <dbReference type="SAM" id="Phobius"/>
    </source>
</evidence>
<feature type="compositionally biased region" description="Basic and acidic residues" evidence="1">
    <location>
        <begin position="14"/>
        <end position="24"/>
    </location>
</feature>
<reference evidence="3" key="1">
    <citation type="submission" date="2022-10" db="EMBL/GenBank/DDBJ databases">
        <title>The complete genomes of actinobacterial strains from the NBC collection.</title>
        <authorList>
            <person name="Joergensen T.S."/>
            <person name="Alvarez Arevalo M."/>
            <person name="Sterndorff E.B."/>
            <person name="Faurdal D."/>
            <person name="Vuksanovic O."/>
            <person name="Mourched A.-S."/>
            <person name="Charusanti P."/>
            <person name="Shaw S."/>
            <person name="Blin K."/>
            <person name="Weber T."/>
        </authorList>
    </citation>
    <scope>NUCLEOTIDE SEQUENCE</scope>
    <source>
        <strain evidence="3">NBC_00049</strain>
    </source>
</reference>
<gene>
    <name evidence="3" type="ORF">OG327_34775</name>
</gene>
<proteinExistence type="predicted"/>
<feature type="transmembrane region" description="Helical" evidence="2">
    <location>
        <begin position="65"/>
        <end position="83"/>
    </location>
</feature>
<feature type="transmembrane region" description="Helical" evidence="2">
    <location>
        <begin position="42"/>
        <end position="59"/>
    </location>
</feature>
<sequence length="91" mass="9338">MPESDEGNTAGPDAVRRHDGDPRGSRAPGEGRPGRRRGYHRARAWLGMALGVAAAVAGATLPSGLLLAAGLVASALAVNLFGAPHPPRRRP</sequence>
<name>A0AAU2K1F0_9ACTN</name>
<evidence type="ECO:0000256" key="1">
    <source>
        <dbReference type="SAM" id="MobiDB-lite"/>
    </source>
</evidence>
<protein>
    <submittedName>
        <fullName evidence="3">Uncharacterized protein</fullName>
    </submittedName>
</protein>
<dbReference type="EMBL" id="CP108264">
    <property type="protein sequence ID" value="WTU78052.1"/>
    <property type="molecule type" value="Genomic_DNA"/>
</dbReference>
<dbReference type="AlphaFoldDB" id="A0AAU2K1F0"/>
<organism evidence="3">
    <name type="scientific">Streptomyces sp. NBC_00049</name>
    <dbReference type="NCBI Taxonomy" id="2903617"/>
    <lineage>
        <taxon>Bacteria</taxon>
        <taxon>Bacillati</taxon>
        <taxon>Actinomycetota</taxon>
        <taxon>Actinomycetes</taxon>
        <taxon>Kitasatosporales</taxon>
        <taxon>Streptomycetaceae</taxon>
        <taxon>Streptomyces</taxon>
    </lineage>
</organism>
<keyword evidence="2" id="KW-0812">Transmembrane</keyword>
<keyword evidence="2" id="KW-0472">Membrane</keyword>
<evidence type="ECO:0000313" key="3">
    <source>
        <dbReference type="EMBL" id="WTU78052.1"/>
    </source>
</evidence>